<gene>
    <name evidence="2" type="ORF">DC60_11640</name>
</gene>
<protein>
    <submittedName>
        <fullName evidence="2">Uncharacterized protein</fullName>
    </submittedName>
</protein>
<accession>A0ABR4SE27</accession>
<reference evidence="2 3" key="1">
    <citation type="submission" date="2014-03" db="EMBL/GenBank/DDBJ databases">
        <title>Genome Sequence of Streptomyces wadayamensis A23 strain, an endophytic actinobacteria from Citrus reticulata.</title>
        <authorList>
            <person name="de Oliveira L.G."/>
            <person name="Tormet G.D."/>
            <person name="Marcon J."/>
            <person name="Samborsky M."/>
            <person name="Araujo W.L."/>
            <person name="de Azevedo J.L."/>
        </authorList>
    </citation>
    <scope>NUCLEOTIDE SEQUENCE [LARGE SCALE GENOMIC DNA]</scope>
    <source>
        <strain evidence="2 3">A23</strain>
    </source>
</reference>
<feature type="region of interest" description="Disordered" evidence="1">
    <location>
        <begin position="1"/>
        <end position="36"/>
    </location>
</feature>
<organism evidence="2 3">
    <name type="scientific">Streptomyces wadayamensis</name>
    <dbReference type="NCBI Taxonomy" id="141454"/>
    <lineage>
        <taxon>Bacteria</taxon>
        <taxon>Bacillati</taxon>
        <taxon>Actinomycetota</taxon>
        <taxon>Actinomycetes</taxon>
        <taxon>Kitasatosporales</taxon>
        <taxon>Streptomycetaceae</taxon>
        <taxon>Streptomyces</taxon>
    </lineage>
</organism>
<feature type="region of interest" description="Disordered" evidence="1">
    <location>
        <begin position="214"/>
        <end position="253"/>
    </location>
</feature>
<feature type="compositionally biased region" description="Basic residues" evidence="1">
    <location>
        <begin position="149"/>
        <end position="166"/>
    </location>
</feature>
<feature type="region of interest" description="Disordered" evidence="1">
    <location>
        <begin position="49"/>
        <end position="93"/>
    </location>
</feature>
<sequence>MSVTSASLTPPHHRRTRTRSAPVTPVRSAPGAQLGRLCRRVRHLPLGVHPVRQHPRPRHHPAGVQPARRRRRGRGRPPLHLVGTAPQQPGPAGGVPPCRVGEPHRRLRQPAPQGALLCGTRLPRVLEHLVRVEGPPRPQQLLRLVHRRPRRPDHPLRRPRHPRRAVRQGPAQAVPGAGVARLALGVPVPSPVRPRHRAGLRAPVIPGFHDSILPATPEQGRATAHAPRARVRRASGTGRSVSSVPPWPLGSSE</sequence>
<proteinExistence type="predicted"/>
<feature type="compositionally biased region" description="Basic residues" evidence="1">
    <location>
        <begin position="51"/>
        <end position="77"/>
    </location>
</feature>
<evidence type="ECO:0000256" key="1">
    <source>
        <dbReference type="SAM" id="MobiDB-lite"/>
    </source>
</evidence>
<name>A0ABR4SE27_9ACTN</name>
<feature type="region of interest" description="Disordered" evidence="1">
    <location>
        <begin position="149"/>
        <end position="173"/>
    </location>
</feature>
<evidence type="ECO:0000313" key="3">
    <source>
        <dbReference type="Proteomes" id="UP000027443"/>
    </source>
</evidence>
<comment type="caution">
    <text evidence="2">The sequence shown here is derived from an EMBL/GenBank/DDBJ whole genome shotgun (WGS) entry which is preliminary data.</text>
</comment>
<dbReference type="Proteomes" id="UP000027443">
    <property type="component" value="Unassembled WGS sequence"/>
</dbReference>
<dbReference type="EMBL" id="JHDU01000006">
    <property type="protein sequence ID" value="KDR63819.1"/>
    <property type="molecule type" value="Genomic_DNA"/>
</dbReference>
<evidence type="ECO:0000313" key="2">
    <source>
        <dbReference type="EMBL" id="KDR63819.1"/>
    </source>
</evidence>
<keyword evidence="3" id="KW-1185">Reference proteome</keyword>